<evidence type="ECO:0000256" key="1">
    <source>
        <dbReference type="SAM" id="MobiDB-lite"/>
    </source>
</evidence>
<feature type="transmembrane region" description="Helical" evidence="2">
    <location>
        <begin position="430"/>
        <end position="450"/>
    </location>
</feature>
<evidence type="ECO:0000313" key="3">
    <source>
        <dbReference type="EMBL" id="KAA0157312.1"/>
    </source>
</evidence>
<feature type="transmembrane region" description="Helical" evidence="2">
    <location>
        <begin position="1050"/>
        <end position="1075"/>
    </location>
</feature>
<evidence type="ECO:0000313" key="4">
    <source>
        <dbReference type="Proteomes" id="UP000323011"/>
    </source>
</evidence>
<protein>
    <submittedName>
        <fullName evidence="3">Uncharacterized protein</fullName>
    </submittedName>
</protein>
<feature type="transmembrane region" description="Helical" evidence="2">
    <location>
        <begin position="162"/>
        <end position="183"/>
    </location>
</feature>
<keyword evidence="4" id="KW-1185">Reference proteome</keyword>
<keyword evidence="2" id="KW-1133">Transmembrane helix</keyword>
<comment type="caution">
    <text evidence="3">The sequence shown here is derived from an EMBL/GenBank/DDBJ whole genome shotgun (WGS) entry which is preliminary data.</text>
</comment>
<name>A0A5A8CVY3_CAFRO</name>
<keyword evidence="2" id="KW-0472">Membrane</keyword>
<sequence>MRIAAKGWYYNRSKHGLQLTVDDIYDLQLATGKGPFLYECPVEDACTFIDRGGDHISAENWAGVPRLSASPSPTAASATASPSPSPTASVFVTGTVPVDLARPKANQTDAVPTAEKDLIAVPADGLDLKCRQFHEGPVCGRCTAGAFMGTDRRCRACTDGGSLIEVLSLIGLGVLAAAAIGFFSHDCGSPAPYQTWTTAFGRQIYNFLFIGAVVGGLQLTQEAKVALRCWDPLFGGTLDAQTQAFCSELFTTAQDLEASASNGTATTLTEAPTEAFEDPFWLFVINAPSAATTVGLDLLSQSFSCATSLRYDQGSIVWFLVPPVLFVGMVLASLLWHGAHATVHAAAYFIHRSLCGESRSPSAATDSCGRCVRACRPYRVEAALFGIAKGEEALTRIKREHPDFDEDAPCACAAKCCSRGLSISSPSGRVLAGFLVAWYVVFTPLTAHVVNLGITSRQIDGNTYLANDFSVILSENGSLQPEFVSRLIFGVVSGALFLVLFPVFVLQTLAKNDENLLDRGFGRSWSFVYDGYRLGLQNAGMDKQILTTSVAIAADMISRLQVSDLQRKGLNEAEKLAEDTICFPISTPCDNNDCYRSNVRQLSCWRPFRNFFTIRCVAGLCCCCCTCCFDMGRVCENTVCRLFGIGRSSDDASPEAGARRKQLERYRRMRLAGLAVVKHLERLEQYDVDAAHAVAWGISRDSSLRTSAIQAMLARQPLPADPRARLQADMQEGAKQVAFMEQDGPAAASGGPVFAEVEHEGKRMRIQAGARRVLEARVAGTPAEPDQKSSAWLQRLNRQPVLLMSEKISTVVEQELDDEAAAAAGQRSRRGARLGGGSAPAVPPSITPGTQEAELSMLRLHRVRRAAEATFAANEVRSKLLETYQSSMDVSLALQAKKTGDRLLAESAGSSSLASTETPAEIETRLANSRLRAKRTFTDFVESQARKSFATWEVQLLLRRAVFICVELLASTADDVKAFVVGIVTLIFLILHVRTLPFESADLNITETLTLLAALARQLAVLASLMVKILETQAAITGDTVLLLGFKAQTAIAGLALITSVLTLLNICCLLFFFLGHATAMAVGVCIPKPSQVTPAPKASKFSGEALPDDTVLRAERPILDFVKVLCSRRLPEPCFCLCPCCWRCFDSHREHGSTSELGRPVSHQHDFVPPHRVRMAMVLRYLNPLVRTDSDARHREDMLKVRARLRRYLSHIYRPEEPRESEVTAMFQDLDEAILGKEEQANRTEETARIFKFLLRSTDSSVDPAVAALVVDMAGGEGSLNTADLRKQARAAVESLQKAMARRQALNISLMSSSLLAQRKQQQQQERAEAALRESLESIDTSEATAAWGAMLEHHKLDLLRFTSSTEVHEHLRPRAARSLVPKLRAVLNTADKLLSRARQMPQGSAAKLDQLVAEWEQRLLRDAKEWARQKTMGTLFSEADEAGTPHGPGLAEGSPSQAGRAAAEGATSKDHARSLRGGSSAAAAPTHALQAEVPPEFDVSDRLRAIADSSGLSADGAAGLPTMGQLAQVKQKLAMASRGRSRRDDTDYGQPAGDDSSEDEHASSDDSD</sequence>
<gene>
    <name evidence="3" type="ORF">FNF29_00664</name>
</gene>
<feature type="region of interest" description="Disordered" evidence="1">
    <location>
        <begin position="68"/>
        <end position="88"/>
    </location>
</feature>
<feature type="transmembrane region" description="Helical" evidence="2">
    <location>
        <begin position="978"/>
        <end position="997"/>
    </location>
</feature>
<evidence type="ECO:0000256" key="2">
    <source>
        <dbReference type="SAM" id="Phobius"/>
    </source>
</evidence>
<dbReference type="PANTHER" id="PTHR11319:SF35">
    <property type="entry name" value="OUTER MEMBRANE PROTEIN PMPC-RELATED"/>
    <property type="match status" value="1"/>
</dbReference>
<dbReference type="Proteomes" id="UP000323011">
    <property type="component" value="Unassembled WGS sequence"/>
</dbReference>
<reference evidence="3 4" key="1">
    <citation type="submission" date="2019-07" db="EMBL/GenBank/DDBJ databases">
        <title>Genomes of Cafeteria roenbergensis.</title>
        <authorList>
            <person name="Fischer M.G."/>
            <person name="Hackl T."/>
            <person name="Roman M."/>
        </authorList>
    </citation>
    <scope>NUCLEOTIDE SEQUENCE [LARGE SCALE GENOMIC DNA]</scope>
    <source>
        <strain evidence="3 4">BVI</strain>
    </source>
</reference>
<feature type="compositionally biased region" description="Low complexity" evidence="1">
    <location>
        <begin position="1477"/>
        <end position="1486"/>
    </location>
</feature>
<proteinExistence type="predicted"/>
<dbReference type="EMBL" id="VLTN01000002">
    <property type="protein sequence ID" value="KAA0157312.1"/>
    <property type="molecule type" value="Genomic_DNA"/>
</dbReference>
<organism evidence="3 4">
    <name type="scientific">Cafeteria roenbergensis</name>
    <name type="common">Marine flagellate</name>
    <dbReference type="NCBI Taxonomy" id="33653"/>
    <lineage>
        <taxon>Eukaryota</taxon>
        <taxon>Sar</taxon>
        <taxon>Stramenopiles</taxon>
        <taxon>Bigyra</taxon>
        <taxon>Opalozoa</taxon>
        <taxon>Bicosoecida</taxon>
        <taxon>Cafeteriaceae</taxon>
        <taxon>Cafeteria</taxon>
    </lineage>
</organism>
<keyword evidence="2" id="KW-0812">Transmembrane</keyword>
<feature type="transmembrane region" description="Helical" evidence="2">
    <location>
        <begin position="316"/>
        <end position="336"/>
    </location>
</feature>
<feature type="region of interest" description="Disordered" evidence="1">
    <location>
        <begin position="822"/>
        <end position="849"/>
    </location>
</feature>
<feature type="region of interest" description="Disordered" evidence="1">
    <location>
        <begin position="1531"/>
        <end position="1570"/>
    </location>
</feature>
<feature type="transmembrane region" description="Helical" evidence="2">
    <location>
        <begin position="487"/>
        <end position="506"/>
    </location>
</feature>
<feature type="compositionally biased region" description="Basic and acidic residues" evidence="1">
    <location>
        <begin position="1561"/>
        <end position="1570"/>
    </location>
</feature>
<feature type="region of interest" description="Disordered" evidence="1">
    <location>
        <begin position="1440"/>
        <end position="1489"/>
    </location>
</feature>
<dbReference type="PANTHER" id="PTHR11319">
    <property type="entry name" value="G PROTEIN-COUPLED RECEPTOR-RELATED"/>
    <property type="match status" value="1"/>
</dbReference>
<accession>A0A5A8CVY3</accession>
<feature type="transmembrane region" description="Helical" evidence="2">
    <location>
        <begin position="203"/>
        <end position="220"/>
    </location>
</feature>